<gene>
    <name evidence="1" type="ORF">JZ751_002717</name>
</gene>
<dbReference type="EMBL" id="JAFBMS010000102">
    <property type="protein sequence ID" value="KAG9336370.1"/>
    <property type="molecule type" value="Genomic_DNA"/>
</dbReference>
<name>A0A8T2NAL6_9TELE</name>
<dbReference type="OrthoDB" id="10057439at2759"/>
<keyword evidence="2" id="KW-1185">Reference proteome</keyword>
<protein>
    <submittedName>
        <fullName evidence="1">Uncharacterized protein</fullName>
    </submittedName>
</protein>
<feature type="non-terminal residue" evidence="1">
    <location>
        <position position="85"/>
    </location>
</feature>
<evidence type="ECO:0000313" key="1">
    <source>
        <dbReference type="EMBL" id="KAG9336370.1"/>
    </source>
</evidence>
<dbReference type="Proteomes" id="UP000824540">
    <property type="component" value="Unassembled WGS sequence"/>
</dbReference>
<accession>A0A8T2NAL6</accession>
<comment type="caution">
    <text evidence="1">The sequence shown here is derived from an EMBL/GenBank/DDBJ whole genome shotgun (WGS) entry which is preliminary data.</text>
</comment>
<evidence type="ECO:0000313" key="2">
    <source>
        <dbReference type="Proteomes" id="UP000824540"/>
    </source>
</evidence>
<sequence>MSKPLALKALYCTHAGQVRGLSSKSNSLYYLTHAAPLKRLTAYQSGNGRLLEQILNNPKSPGSRTQPVGGKKVAIATAVCQPEPS</sequence>
<organism evidence="1 2">
    <name type="scientific">Albula glossodonta</name>
    <name type="common">roundjaw bonefish</name>
    <dbReference type="NCBI Taxonomy" id="121402"/>
    <lineage>
        <taxon>Eukaryota</taxon>
        <taxon>Metazoa</taxon>
        <taxon>Chordata</taxon>
        <taxon>Craniata</taxon>
        <taxon>Vertebrata</taxon>
        <taxon>Euteleostomi</taxon>
        <taxon>Actinopterygii</taxon>
        <taxon>Neopterygii</taxon>
        <taxon>Teleostei</taxon>
        <taxon>Albuliformes</taxon>
        <taxon>Albulidae</taxon>
        <taxon>Albula</taxon>
    </lineage>
</organism>
<dbReference type="AlphaFoldDB" id="A0A8T2NAL6"/>
<proteinExistence type="predicted"/>
<reference evidence="1" key="1">
    <citation type="thesis" date="2021" institute="BYU ScholarsArchive" country="Provo, UT, USA">
        <title>Applications of and Algorithms for Genome Assembly and Genomic Analyses with an Emphasis on Marine Teleosts.</title>
        <authorList>
            <person name="Pickett B.D."/>
        </authorList>
    </citation>
    <scope>NUCLEOTIDE SEQUENCE</scope>
    <source>
        <strain evidence="1">HI-2016</strain>
    </source>
</reference>